<organism evidence="1 2">
    <name type="scientific">Trinickia symbiotica</name>
    <dbReference type="NCBI Taxonomy" id="863227"/>
    <lineage>
        <taxon>Bacteria</taxon>
        <taxon>Pseudomonadati</taxon>
        <taxon>Pseudomonadota</taxon>
        <taxon>Betaproteobacteria</taxon>
        <taxon>Burkholderiales</taxon>
        <taxon>Burkholderiaceae</taxon>
        <taxon>Trinickia</taxon>
    </lineage>
</organism>
<gene>
    <name evidence="1" type="ORF">C9I57_09965</name>
</gene>
<protein>
    <submittedName>
        <fullName evidence="1">Uncharacterized protein</fullName>
    </submittedName>
</protein>
<dbReference type="EMBL" id="PYUC01000004">
    <property type="protein sequence ID" value="PTB21038.1"/>
    <property type="molecule type" value="Genomic_DNA"/>
</dbReference>
<evidence type="ECO:0000313" key="2">
    <source>
        <dbReference type="Proteomes" id="UP000240638"/>
    </source>
</evidence>
<reference evidence="1 2" key="1">
    <citation type="submission" date="2018-03" db="EMBL/GenBank/DDBJ databases">
        <title>Whole genome analyses suggest that Burkholderia sensu lato contains two further novel genera in the rhizoxinica-symbiotica group Mycetohabitans gen. nov., and Trinickia gen. nov.: implications for the evolution of diazotrophy and nodulation in the Burkholderiaceae.</title>
        <authorList>
            <person name="Estrada De Los Santos P."/>
            <person name="Palmer M."/>
            <person name="Chavez-Ramirez B."/>
            <person name="Steenkamp E.T."/>
            <person name="Hirsch A.M."/>
            <person name="Manyaka P."/>
            <person name="Maluk M."/>
            <person name="Lafos M."/>
            <person name="Crook M."/>
            <person name="Gross E."/>
            <person name="Simon M.F."/>
            <person name="Bueno Dos Reis Junior F."/>
            <person name="Poole P.S."/>
            <person name="Venter S.N."/>
            <person name="James E.K."/>
        </authorList>
    </citation>
    <scope>NUCLEOTIDE SEQUENCE [LARGE SCALE GENOMIC DNA]</scope>
    <source>
        <strain evidence="1 2">JPY-366</strain>
    </source>
</reference>
<proteinExistence type="predicted"/>
<dbReference type="Proteomes" id="UP000240638">
    <property type="component" value="Unassembled WGS sequence"/>
</dbReference>
<evidence type="ECO:0000313" key="1">
    <source>
        <dbReference type="EMBL" id="PTB21038.1"/>
    </source>
</evidence>
<name>A0A2T3XWZ8_9BURK</name>
<comment type="caution">
    <text evidence="1">The sequence shown here is derived from an EMBL/GenBank/DDBJ whole genome shotgun (WGS) entry which is preliminary data.</text>
</comment>
<sequence>MRYFLLRHEYSDSGYVDGDVAFIPPLTGYYQAGTPLEVGDRAVSVTMDKAVRKLKADFFLTTSGAFFAAEKLATLLKRYQNDLRIIPAHTSYSSGRATEKRYMLVHANRRLPCFDYRRSEYAGKALALQRLERGESADAFLVKGVQALAIDEKFAVGANFFFIKNVVLIDPVVSESLEKEIREQKFNVRLEAVPV</sequence>
<accession>A0A2T3XWZ8</accession>
<dbReference type="AlphaFoldDB" id="A0A2T3XWZ8"/>